<comment type="caution">
    <text evidence="1">The sequence shown here is derived from an EMBL/GenBank/DDBJ whole genome shotgun (WGS) entry which is preliminary data.</text>
</comment>
<name>A0ACC2VRX8_9TREE</name>
<keyword evidence="2" id="KW-1185">Reference proteome</keyword>
<proteinExistence type="predicted"/>
<sequence length="305" mass="34373">MTADVEAGAANSKTFIVKHQGKLFPFHFPLSPRTTVKEAVELLPELDGDDDEYQVQFFQDRPHDQRVRTQASILPASWSHGRERNERSAKVELEDGTFLDFAYTCAERGLGLDFNEERNLILIYLAAAGIDYHRIKHFWNSDGAVNILQYLRRSGGSVLAFAKGGLKGKVLPLTVDEIPSELRRNCPNFLLLRTADHEADDYGRVVDPECGSTEEEKEFDTPSGAPHRVEDRSWPEKQIAERRKRVGERIEARIEQIKAAAFTLPSGRELIVDRDYPPVKAYADQLRAQAAMAIIYAMGVGKTDD</sequence>
<protein>
    <submittedName>
        <fullName evidence="1">Uncharacterized protein</fullName>
    </submittedName>
</protein>
<evidence type="ECO:0000313" key="1">
    <source>
        <dbReference type="EMBL" id="KAJ9101381.1"/>
    </source>
</evidence>
<reference evidence="1" key="1">
    <citation type="submission" date="2023-04" db="EMBL/GenBank/DDBJ databases">
        <title>Draft Genome sequencing of Naganishia species isolated from polar environments using Oxford Nanopore Technology.</title>
        <authorList>
            <person name="Leo P."/>
            <person name="Venkateswaran K."/>
        </authorList>
    </citation>
    <scope>NUCLEOTIDE SEQUENCE</scope>
    <source>
        <strain evidence="1">MNA-CCFEE 5262</strain>
    </source>
</reference>
<evidence type="ECO:0000313" key="2">
    <source>
        <dbReference type="Proteomes" id="UP001230649"/>
    </source>
</evidence>
<accession>A0ACC2VRX8</accession>
<organism evidence="1 2">
    <name type="scientific">Naganishia adeliensis</name>
    <dbReference type="NCBI Taxonomy" id="92952"/>
    <lineage>
        <taxon>Eukaryota</taxon>
        <taxon>Fungi</taxon>
        <taxon>Dikarya</taxon>
        <taxon>Basidiomycota</taxon>
        <taxon>Agaricomycotina</taxon>
        <taxon>Tremellomycetes</taxon>
        <taxon>Filobasidiales</taxon>
        <taxon>Filobasidiaceae</taxon>
        <taxon>Naganishia</taxon>
    </lineage>
</organism>
<gene>
    <name evidence="1" type="ORF">QFC20_005263</name>
</gene>
<dbReference type="Proteomes" id="UP001230649">
    <property type="component" value="Unassembled WGS sequence"/>
</dbReference>
<dbReference type="EMBL" id="JASBWS010000070">
    <property type="protein sequence ID" value="KAJ9101381.1"/>
    <property type="molecule type" value="Genomic_DNA"/>
</dbReference>